<gene>
    <name evidence="1" type="ORF">FXN61_00330</name>
</gene>
<dbReference type="EMBL" id="VSRL01000001">
    <property type="protein sequence ID" value="NKE55353.1"/>
    <property type="molecule type" value="Genomic_DNA"/>
</dbReference>
<accession>A0ABX1F8W2</accession>
<protein>
    <recommendedName>
        <fullName evidence="3">Helix-turn-helix domain-containing protein</fullName>
    </recommendedName>
</protein>
<comment type="caution">
    <text evidence="1">The sequence shown here is derived from an EMBL/GenBank/DDBJ whole genome shotgun (WGS) entry which is preliminary data.</text>
</comment>
<reference evidence="1 2" key="1">
    <citation type="submission" date="2019-08" db="EMBL/GenBank/DDBJ databases">
        <title>Lentzea from Indian Himalayas.</title>
        <authorList>
            <person name="Mandal S."/>
            <person name="Mallick Gupta A."/>
            <person name="Maiti P.K."/>
            <person name="Sarkar J."/>
            <person name="Mandal S."/>
        </authorList>
    </citation>
    <scope>NUCLEOTIDE SEQUENCE [LARGE SCALE GENOMIC DNA]</scope>
    <source>
        <strain evidence="1 2">PSKA42</strain>
    </source>
</reference>
<name>A0ABX1F8W2_9PSEU</name>
<evidence type="ECO:0008006" key="3">
    <source>
        <dbReference type="Google" id="ProtNLM"/>
    </source>
</evidence>
<organism evidence="1 2">
    <name type="scientific">Lentzea indica</name>
    <dbReference type="NCBI Taxonomy" id="2604800"/>
    <lineage>
        <taxon>Bacteria</taxon>
        <taxon>Bacillati</taxon>
        <taxon>Actinomycetota</taxon>
        <taxon>Actinomycetes</taxon>
        <taxon>Pseudonocardiales</taxon>
        <taxon>Pseudonocardiaceae</taxon>
        <taxon>Lentzea</taxon>
    </lineage>
</organism>
<keyword evidence="2" id="KW-1185">Reference proteome</keyword>
<evidence type="ECO:0000313" key="2">
    <source>
        <dbReference type="Proteomes" id="UP001515943"/>
    </source>
</evidence>
<proteinExistence type="predicted"/>
<sequence length="121" mass="13513">MNDREVNLDGYVYAVSLARRHGVSMSTVRRRIKEGVLFPGARKLATAAGEQWMIPQAEAWNVKIDRISPRAHHRRLSAKELNAGEIAEKGNASADLESRIIELERLAERLLAEGADKEPVL</sequence>
<dbReference type="RefSeq" id="WP_167969191.1">
    <property type="nucleotide sequence ID" value="NZ_VSRL01000001.1"/>
</dbReference>
<evidence type="ECO:0000313" key="1">
    <source>
        <dbReference type="EMBL" id="NKE55353.1"/>
    </source>
</evidence>
<dbReference type="Proteomes" id="UP001515943">
    <property type="component" value="Unassembled WGS sequence"/>
</dbReference>